<keyword evidence="2" id="KW-0677">Repeat</keyword>
<dbReference type="InterPro" id="IPR042453">
    <property type="entry name" value="WDR53"/>
</dbReference>
<dbReference type="SMART" id="SM00320">
    <property type="entry name" value="WD40"/>
    <property type="match status" value="4"/>
</dbReference>
<evidence type="ECO:0000256" key="1">
    <source>
        <dbReference type="ARBA" id="ARBA00022574"/>
    </source>
</evidence>
<dbReference type="InterPro" id="IPR020472">
    <property type="entry name" value="WD40_PAC1"/>
</dbReference>
<protein>
    <submittedName>
        <fullName evidence="5">Uncharacterized protein</fullName>
    </submittedName>
</protein>
<dbReference type="PROSITE" id="PS50082">
    <property type="entry name" value="WD_REPEATS_2"/>
    <property type="match status" value="2"/>
</dbReference>
<dbReference type="InterPro" id="IPR019775">
    <property type="entry name" value="WD40_repeat_CS"/>
</dbReference>
<dbReference type="InterPro" id="IPR011047">
    <property type="entry name" value="Quinoprotein_ADH-like_sf"/>
</dbReference>
<organism evidence="5 6">
    <name type="scientific">Discostella pseudostelligera</name>
    <dbReference type="NCBI Taxonomy" id="259834"/>
    <lineage>
        <taxon>Eukaryota</taxon>
        <taxon>Sar</taxon>
        <taxon>Stramenopiles</taxon>
        <taxon>Ochrophyta</taxon>
        <taxon>Bacillariophyta</taxon>
        <taxon>Coscinodiscophyceae</taxon>
        <taxon>Thalassiosirophycidae</taxon>
        <taxon>Stephanodiscales</taxon>
        <taxon>Stephanodiscaceae</taxon>
        <taxon>Discostella</taxon>
    </lineage>
</organism>
<sequence>MAMAEAYYTPKLQKRTLKGHSGPVLCLTHSSERLVIRNHPRRHRRGHSVVDAKSTATTSASAVDDRRPQPASSLEDNLHTQDHSNYHASLLLSGSADGTVRLWDLRTRKTSICIHVPKNAENGGDSGGGGGNEVTSVAFHPLLEDDENINDYDYEDENNINNKVEGEVSEVCAPDVHCGSSSSSGEYTIYASTSNFVYGYDLRYYHLHNQQQKISSNNIGIRTPSTSTTSTMRIIQGPPHFDLTPLFQCTDEINQLSFTFRRNANSHTAAASSSGGGGRDRRYDIFLSAADDSGEVHIIENPPNRRCYDTTIASSPIGNNSIHREHNGDDINKPTILCHAEPHTLGIASCASFQPRASYSSSSSSTTPSSALLLATGGTDCTVKLWDISHCTNTSSSTSSSSSSQRRKHRKQQQFKPRPPRLTSTMTISPYESGSGGGGDDGGKLWNPPYIHSLSWSASGQFLAAGIGDGSVSIYRVEGKVLTGIGRLGRNEDICNDDEEARAGHGSAVASVRFAYFGSGGRYRGVGGINDADDRLLLSAGNDGTIICWDLGGNMVGRGPLDPMQYLRSPPASGGGGGGCSENEPIGIGDDNDDFTPSPPRVLFKIAHRHKPNWMTCSPFFNNDNTSSSCNYSPPSLPGTIFVADVTKDISAYTLAEI</sequence>
<proteinExistence type="predicted"/>
<evidence type="ECO:0000256" key="3">
    <source>
        <dbReference type="PROSITE-ProRule" id="PRU00221"/>
    </source>
</evidence>
<dbReference type="PANTHER" id="PTHR44666">
    <property type="entry name" value="WD REPEAT-CONTAINING PROTEIN 53"/>
    <property type="match status" value="1"/>
</dbReference>
<feature type="region of interest" description="Disordered" evidence="4">
    <location>
        <begin position="392"/>
        <end position="441"/>
    </location>
</feature>
<feature type="repeat" description="WD" evidence="3">
    <location>
        <begin position="373"/>
        <end position="396"/>
    </location>
</feature>
<gene>
    <name evidence="5" type="ORF">ACHAWU_007458</name>
</gene>
<dbReference type="PRINTS" id="PR00320">
    <property type="entry name" value="GPROTEINBRPT"/>
</dbReference>
<dbReference type="PROSITE" id="PS00678">
    <property type="entry name" value="WD_REPEATS_1"/>
    <property type="match status" value="1"/>
</dbReference>
<keyword evidence="6" id="KW-1185">Reference proteome</keyword>
<feature type="compositionally biased region" description="Basic residues" evidence="4">
    <location>
        <begin position="38"/>
        <end position="47"/>
    </location>
</feature>
<evidence type="ECO:0000256" key="4">
    <source>
        <dbReference type="SAM" id="MobiDB-lite"/>
    </source>
</evidence>
<dbReference type="InterPro" id="IPR015943">
    <property type="entry name" value="WD40/YVTN_repeat-like_dom_sf"/>
</dbReference>
<feature type="region of interest" description="Disordered" evidence="4">
    <location>
        <begin position="571"/>
        <end position="594"/>
    </location>
</feature>
<evidence type="ECO:0000313" key="5">
    <source>
        <dbReference type="EMBL" id="KAL3766423.1"/>
    </source>
</evidence>
<dbReference type="EMBL" id="JALLBG020000085">
    <property type="protein sequence ID" value="KAL3766423.1"/>
    <property type="molecule type" value="Genomic_DNA"/>
</dbReference>
<feature type="compositionally biased region" description="Low complexity" evidence="4">
    <location>
        <begin position="394"/>
        <end position="404"/>
    </location>
</feature>
<dbReference type="Gene3D" id="2.130.10.10">
    <property type="entry name" value="YVTN repeat-like/Quinoprotein amine dehydrogenase"/>
    <property type="match status" value="2"/>
</dbReference>
<evidence type="ECO:0000256" key="2">
    <source>
        <dbReference type="ARBA" id="ARBA00022737"/>
    </source>
</evidence>
<keyword evidence="1 3" id="KW-0853">WD repeat</keyword>
<dbReference type="AlphaFoldDB" id="A0ABD3MRL9"/>
<feature type="compositionally biased region" description="Low complexity" evidence="4">
    <location>
        <begin position="49"/>
        <end position="62"/>
    </location>
</feature>
<feature type="region of interest" description="Disordered" evidence="4">
    <location>
        <begin position="38"/>
        <end position="78"/>
    </location>
</feature>
<name>A0ABD3MRL9_9STRA</name>
<feature type="repeat" description="WD" evidence="3">
    <location>
        <begin position="89"/>
        <end position="113"/>
    </location>
</feature>
<dbReference type="Proteomes" id="UP001530293">
    <property type="component" value="Unassembled WGS sequence"/>
</dbReference>
<feature type="compositionally biased region" description="Polar residues" evidence="4">
    <location>
        <begin position="422"/>
        <end position="432"/>
    </location>
</feature>
<dbReference type="PANTHER" id="PTHR44666:SF1">
    <property type="entry name" value="WD REPEAT-CONTAINING PROTEIN 53"/>
    <property type="match status" value="1"/>
</dbReference>
<reference evidence="5 6" key="1">
    <citation type="submission" date="2024-10" db="EMBL/GenBank/DDBJ databases">
        <title>Updated reference genomes for cyclostephanoid diatoms.</title>
        <authorList>
            <person name="Roberts W.R."/>
            <person name="Alverson A.J."/>
        </authorList>
    </citation>
    <scope>NUCLEOTIDE SEQUENCE [LARGE SCALE GENOMIC DNA]</scope>
    <source>
        <strain evidence="5 6">AJA232-27</strain>
    </source>
</reference>
<dbReference type="SUPFAM" id="SSF50998">
    <property type="entry name" value="Quinoprotein alcohol dehydrogenase-like"/>
    <property type="match status" value="1"/>
</dbReference>
<accession>A0ABD3MRL9</accession>
<dbReference type="InterPro" id="IPR036322">
    <property type="entry name" value="WD40_repeat_dom_sf"/>
</dbReference>
<comment type="caution">
    <text evidence="5">The sequence shown here is derived from an EMBL/GenBank/DDBJ whole genome shotgun (WGS) entry which is preliminary data.</text>
</comment>
<dbReference type="InterPro" id="IPR001680">
    <property type="entry name" value="WD40_rpt"/>
</dbReference>
<dbReference type="Pfam" id="PF00400">
    <property type="entry name" value="WD40"/>
    <property type="match status" value="4"/>
</dbReference>
<dbReference type="SUPFAM" id="SSF50978">
    <property type="entry name" value="WD40 repeat-like"/>
    <property type="match status" value="1"/>
</dbReference>
<evidence type="ECO:0000313" key="6">
    <source>
        <dbReference type="Proteomes" id="UP001530293"/>
    </source>
</evidence>